<dbReference type="OrthoDB" id="5730913at2"/>
<comment type="similarity">
    <text evidence="9">Belongs to the GSP H family.</text>
</comment>
<keyword evidence="5" id="KW-0997">Cell inner membrane</keyword>
<evidence type="ECO:0000256" key="11">
    <source>
        <dbReference type="SAM" id="Phobius"/>
    </source>
</evidence>
<dbReference type="NCBIfam" id="TIGR02532">
    <property type="entry name" value="IV_pilin_GFxxxE"/>
    <property type="match status" value="1"/>
</dbReference>
<dbReference type="GO" id="GO:0015628">
    <property type="term" value="P:protein secretion by the type II secretion system"/>
    <property type="evidence" value="ECO:0007669"/>
    <property type="project" value="InterPro"/>
</dbReference>
<accession>A0A1V2ZVG8</accession>
<dbReference type="SUPFAM" id="SSF54523">
    <property type="entry name" value="Pili subunits"/>
    <property type="match status" value="1"/>
</dbReference>
<evidence type="ECO:0000256" key="9">
    <source>
        <dbReference type="ARBA" id="ARBA00025772"/>
    </source>
</evidence>
<dbReference type="Pfam" id="PF07963">
    <property type="entry name" value="N_methyl"/>
    <property type="match status" value="1"/>
</dbReference>
<evidence type="ECO:0000313" key="14">
    <source>
        <dbReference type="Proteomes" id="UP000189177"/>
    </source>
</evidence>
<keyword evidence="8 11" id="KW-0472">Membrane</keyword>
<dbReference type="EMBL" id="MUZR01000061">
    <property type="protein sequence ID" value="OOC09127.1"/>
    <property type="molecule type" value="Genomic_DNA"/>
</dbReference>
<evidence type="ECO:0000256" key="8">
    <source>
        <dbReference type="ARBA" id="ARBA00023136"/>
    </source>
</evidence>
<keyword evidence="7 11" id="KW-1133">Transmembrane helix</keyword>
<dbReference type="Gene3D" id="3.55.40.10">
    <property type="entry name" value="minor pseudopilin epsh domain"/>
    <property type="match status" value="1"/>
</dbReference>
<organism evidence="13 14">
    <name type="scientific">Thioalkalivibrio halophilus</name>
    <dbReference type="NCBI Taxonomy" id="252474"/>
    <lineage>
        <taxon>Bacteria</taxon>
        <taxon>Pseudomonadati</taxon>
        <taxon>Pseudomonadota</taxon>
        <taxon>Gammaproteobacteria</taxon>
        <taxon>Chromatiales</taxon>
        <taxon>Ectothiorhodospiraceae</taxon>
        <taxon>Thioalkalivibrio</taxon>
    </lineage>
</organism>
<comment type="subcellular location">
    <subcellularLocation>
        <location evidence="1">Cell inner membrane</location>
        <topology evidence="1">Single-pass membrane protein</topology>
    </subcellularLocation>
</comment>
<comment type="caution">
    <text evidence="13">The sequence shown here is derived from an EMBL/GenBank/DDBJ whole genome shotgun (WGS) entry which is preliminary data.</text>
</comment>
<dbReference type="PRINTS" id="PR00885">
    <property type="entry name" value="BCTERIALGSPH"/>
</dbReference>
<evidence type="ECO:0000256" key="3">
    <source>
        <dbReference type="ARBA" id="ARBA00022475"/>
    </source>
</evidence>
<sequence>MTRARQVTGFTLLEVLVVMVIIGVLAGAALLSTGQLGGRALEQTGHQLAGQIELARDQALLTGQPLAIGVARERLAVLERQWLDDRQVTWVPVEQGPLAPRDLGSLGLEPRLWIDDRRASLSERPEENLITINSAGDIQAFELILQRAGDEASLRLHSDGTRRVRMDRENR</sequence>
<evidence type="ECO:0000256" key="2">
    <source>
        <dbReference type="ARBA" id="ARBA00021549"/>
    </source>
</evidence>
<dbReference type="Proteomes" id="UP000189177">
    <property type="component" value="Unassembled WGS sequence"/>
</dbReference>
<dbReference type="RefSeq" id="WP_018946767.1">
    <property type="nucleotide sequence ID" value="NZ_MUZR01000061.1"/>
</dbReference>
<keyword evidence="3" id="KW-1003">Cell membrane</keyword>
<dbReference type="GO" id="GO:0005886">
    <property type="term" value="C:plasma membrane"/>
    <property type="evidence" value="ECO:0007669"/>
    <property type="project" value="UniProtKB-SubCell"/>
</dbReference>
<evidence type="ECO:0000256" key="10">
    <source>
        <dbReference type="ARBA" id="ARBA00030775"/>
    </source>
</evidence>
<evidence type="ECO:0000256" key="5">
    <source>
        <dbReference type="ARBA" id="ARBA00022519"/>
    </source>
</evidence>
<dbReference type="InterPro" id="IPR022346">
    <property type="entry name" value="T2SS_GspH"/>
</dbReference>
<evidence type="ECO:0000313" key="13">
    <source>
        <dbReference type="EMBL" id="OOC09127.1"/>
    </source>
</evidence>
<reference evidence="13 14" key="1">
    <citation type="submission" date="2017-02" db="EMBL/GenBank/DDBJ databases">
        <title>Genomic diversity within the haloalkaliphilic genus Thioalkalivibrio.</title>
        <authorList>
            <person name="Ahn A.-C."/>
            <person name="Meier-Kolthoff J."/>
            <person name="Overmars L."/>
            <person name="Richter M."/>
            <person name="Woyke T."/>
            <person name="Sorokin D.Y."/>
            <person name="Muyzer G."/>
        </authorList>
    </citation>
    <scope>NUCLEOTIDE SEQUENCE [LARGE SCALE GENOMIC DNA]</scope>
    <source>
        <strain evidence="13 14">HL17</strain>
    </source>
</reference>
<evidence type="ECO:0000256" key="7">
    <source>
        <dbReference type="ARBA" id="ARBA00022989"/>
    </source>
</evidence>
<dbReference type="InterPro" id="IPR002416">
    <property type="entry name" value="T2SS_protein-GspH"/>
</dbReference>
<evidence type="ECO:0000256" key="1">
    <source>
        <dbReference type="ARBA" id="ARBA00004377"/>
    </source>
</evidence>
<feature type="domain" description="General secretion pathway GspH" evidence="12">
    <location>
        <begin position="46"/>
        <end position="158"/>
    </location>
</feature>
<evidence type="ECO:0000256" key="6">
    <source>
        <dbReference type="ARBA" id="ARBA00022692"/>
    </source>
</evidence>
<dbReference type="InterPro" id="IPR045584">
    <property type="entry name" value="Pilin-like"/>
</dbReference>
<gene>
    <name evidence="13" type="ORF">B1A74_12585</name>
</gene>
<protein>
    <recommendedName>
        <fullName evidence="2">Type II secretion system protein H</fullName>
    </recommendedName>
    <alternativeName>
        <fullName evidence="10">General secretion pathway protein H</fullName>
    </alternativeName>
</protein>
<dbReference type="GO" id="GO:0015627">
    <property type="term" value="C:type II protein secretion system complex"/>
    <property type="evidence" value="ECO:0007669"/>
    <property type="project" value="InterPro"/>
</dbReference>
<evidence type="ECO:0000256" key="4">
    <source>
        <dbReference type="ARBA" id="ARBA00022481"/>
    </source>
</evidence>
<proteinExistence type="inferred from homology"/>
<keyword evidence="6 11" id="KW-0812">Transmembrane</keyword>
<keyword evidence="4" id="KW-0488">Methylation</keyword>
<dbReference type="Pfam" id="PF12019">
    <property type="entry name" value="GspH"/>
    <property type="match status" value="1"/>
</dbReference>
<keyword evidence="14" id="KW-1185">Reference proteome</keyword>
<dbReference type="PROSITE" id="PS00409">
    <property type="entry name" value="PROKAR_NTER_METHYL"/>
    <property type="match status" value="1"/>
</dbReference>
<feature type="transmembrane region" description="Helical" evidence="11">
    <location>
        <begin position="12"/>
        <end position="31"/>
    </location>
</feature>
<dbReference type="AlphaFoldDB" id="A0A1V2ZVG8"/>
<dbReference type="InterPro" id="IPR012902">
    <property type="entry name" value="N_methyl_site"/>
</dbReference>
<dbReference type="STRING" id="252474.B1A74_12585"/>
<evidence type="ECO:0000259" key="12">
    <source>
        <dbReference type="Pfam" id="PF12019"/>
    </source>
</evidence>
<name>A0A1V2ZVG8_9GAMM</name>